<dbReference type="Pfam" id="PF13426">
    <property type="entry name" value="PAS_9"/>
    <property type="match status" value="1"/>
</dbReference>
<dbReference type="InterPro" id="IPR013767">
    <property type="entry name" value="PAS_fold"/>
</dbReference>
<dbReference type="Gene3D" id="3.30.450.20">
    <property type="entry name" value="PAS domain"/>
    <property type="match status" value="3"/>
</dbReference>
<evidence type="ECO:0000256" key="4">
    <source>
        <dbReference type="ARBA" id="ARBA00022679"/>
    </source>
</evidence>
<evidence type="ECO:0000256" key="2">
    <source>
        <dbReference type="ARBA" id="ARBA00012438"/>
    </source>
</evidence>
<evidence type="ECO:0000256" key="9">
    <source>
        <dbReference type="SAM" id="Coils"/>
    </source>
</evidence>
<dbReference type="NCBIfam" id="TIGR00229">
    <property type="entry name" value="sensory_box"/>
    <property type="match status" value="3"/>
</dbReference>
<dbReference type="GO" id="GO:0000155">
    <property type="term" value="F:phosphorelay sensor kinase activity"/>
    <property type="evidence" value="ECO:0007669"/>
    <property type="project" value="InterPro"/>
</dbReference>
<dbReference type="Gene3D" id="1.10.287.130">
    <property type="match status" value="1"/>
</dbReference>
<dbReference type="PROSITE" id="PS50109">
    <property type="entry name" value="HIS_KIN"/>
    <property type="match status" value="1"/>
</dbReference>
<dbReference type="AlphaFoldDB" id="A0A1F5Z2I4"/>
<dbReference type="EC" id="2.7.13.3" evidence="2"/>
<gene>
    <name evidence="13" type="ORF">A3F83_07675</name>
</gene>
<dbReference type="InterPro" id="IPR036890">
    <property type="entry name" value="HATPase_C_sf"/>
</dbReference>
<dbReference type="SUPFAM" id="SSF55874">
    <property type="entry name" value="ATPase domain of HSP90 chaperone/DNA topoisomerase II/histidine kinase"/>
    <property type="match status" value="1"/>
</dbReference>
<dbReference type="InterPro" id="IPR003594">
    <property type="entry name" value="HATPase_dom"/>
</dbReference>
<organism evidence="13 14">
    <name type="scientific">Candidatus Glassbacteria bacterium RIFCSPLOWO2_12_FULL_58_11</name>
    <dbReference type="NCBI Taxonomy" id="1817867"/>
    <lineage>
        <taxon>Bacteria</taxon>
        <taxon>Candidatus Glassiibacteriota</taxon>
    </lineage>
</organism>
<feature type="domain" description="PAC" evidence="12">
    <location>
        <begin position="329"/>
        <end position="381"/>
    </location>
</feature>
<feature type="coiled-coil region" evidence="9">
    <location>
        <begin position="717"/>
        <end position="747"/>
    </location>
</feature>
<dbReference type="InterPro" id="IPR035965">
    <property type="entry name" value="PAS-like_dom_sf"/>
</dbReference>
<feature type="domain" description="PAS" evidence="11">
    <location>
        <begin position="256"/>
        <end position="294"/>
    </location>
</feature>
<dbReference type="InterPro" id="IPR029016">
    <property type="entry name" value="GAF-like_dom_sf"/>
</dbReference>
<dbReference type="PROSITE" id="PS50113">
    <property type="entry name" value="PAC"/>
    <property type="match status" value="1"/>
</dbReference>
<dbReference type="Pfam" id="PF00512">
    <property type="entry name" value="HisKA"/>
    <property type="match status" value="1"/>
</dbReference>
<dbReference type="Proteomes" id="UP000179129">
    <property type="component" value="Unassembled WGS sequence"/>
</dbReference>
<dbReference type="InterPro" id="IPR004358">
    <property type="entry name" value="Sig_transdc_His_kin-like_C"/>
</dbReference>
<dbReference type="GO" id="GO:0005524">
    <property type="term" value="F:ATP binding"/>
    <property type="evidence" value="ECO:0007669"/>
    <property type="project" value="UniProtKB-KW"/>
</dbReference>
<keyword evidence="9" id="KW-0175">Coiled coil</keyword>
<dbReference type="CDD" id="cd00130">
    <property type="entry name" value="PAS"/>
    <property type="match status" value="3"/>
</dbReference>
<dbReference type="InterPro" id="IPR036097">
    <property type="entry name" value="HisK_dim/P_sf"/>
</dbReference>
<evidence type="ECO:0000313" key="14">
    <source>
        <dbReference type="Proteomes" id="UP000179129"/>
    </source>
</evidence>
<dbReference type="PROSITE" id="PS50112">
    <property type="entry name" value="PAS"/>
    <property type="match status" value="4"/>
</dbReference>
<evidence type="ECO:0000259" key="12">
    <source>
        <dbReference type="PROSITE" id="PS50113"/>
    </source>
</evidence>
<feature type="domain" description="PAS" evidence="11">
    <location>
        <begin position="129"/>
        <end position="199"/>
    </location>
</feature>
<evidence type="ECO:0000256" key="8">
    <source>
        <dbReference type="ARBA" id="ARBA00023012"/>
    </source>
</evidence>
<comment type="catalytic activity">
    <reaction evidence="1">
        <text>ATP + protein L-histidine = ADP + protein N-phospho-L-histidine.</text>
        <dbReference type="EC" id="2.7.13.3"/>
    </reaction>
</comment>
<name>A0A1F5Z2I4_9BACT</name>
<dbReference type="EMBL" id="MFIX01000015">
    <property type="protein sequence ID" value="OGG06626.1"/>
    <property type="molecule type" value="Genomic_DNA"/>
</dbReference>
<dbReference type="InterPro" id="IPR000014">
    <property type="entry name" value="PAS"/>
</dbReference>
<dbReference type="InterPro" id="IPR005467">
    <property type="entry name" value="His_kinase_dom"/>
</dbReference>
<evidence type="ECO:0000313" key="13">
    <source>
        <dbReference type="EMBL" id="OGG06626.1"/>
    </source>
</evidence>
<dbReference type="SUPFAM" id="SSF47384">
    <property type="entry name" value="Homodimeric domain of signal transducing histidine kinase"/>
    <property type="match status" value="1"/>
</dbReference>
<comment type="caution">
    <text evidence="13">The sequence shown here is derived from an EMBL/GenBank/DDBJ whole genome shotgun (WGS) entry which is preliminary data.</text>
</comment>
<feature type="domain" description="PAS" evidence="11">
    <location>
        <begin position="382"/>
        <end position="434"/>
    </location>
</feature>
<protein>
    <recommendedName>
        <fullName evidence="2">histidine kinase</fullName>
        <ecNumber evidence="2">2.7.13.3</ecNumber>
    </recommendedName>
</protein>
<dbReference type="Gene3D" id="3.30.565.10">
    <property type="entry name" value="Histidine kinase-like ATPase, C-terminal domain"/>
    <property type="match status" value="1"/>
</dbReference>
<keyword evidence="5" id="KW-0547">Nucleotide-binding</keyword>
<dbReference type="PRINTS" id="PR00344">
    <property type="entry name" value="BCTRLSENSOR"/>
</dbReference>
<reference evidence="13 14" key="1">
    <citation type="journal article" date="2016" name="Nat. Commun.">
        <title>Thousands of microbial genomes shed light on interconnected biogeochemical processes in an aquifer system.</title>
        <authorList>
            <person name="Anantharaman K."/>
            <person name="Brown C.T."/>
            <person name="Hug L.A."/>
            <person name="Sharon I."/>
            <person name="Castelle C.J."/>
            <person name="Probst A.J."/>
            <person name="Thomas B.C."/>
            <person name="Singh A."/>
            <person name="Wilkins M.J."/>
            <person name="Karaoz U."/>
            <person name="Brodie E.L."/>
            <person name="Williams K.H."/>
            <person name="Hubbard S.S."/>
            <person name="Banfield J.F."/>
        </authorList>
    </citation>
    <scope>NUCLEOTIDE SEQUENCE [LARGE SCALE GENOMIC DNA]</scope>
</reference>
<feature type="domain" description="PAS" evidence="11">
    <location>
        <begin position="8"/>
        <end position="53"/>
    </location>
</feature>
<feature type="domain" description="Histidine kinase" evidence="10">
    <location>
        <begin position="756"/>
        <end position="963"/>
    </location>
</feature>
<dbReference type="CDD" id="cd00082">
    <property type="entry name" value="HisKA"/>
    <property type="match status" value="1"/>
</dbReference>
<keyword evidence="7" id="KW-0067">ATP-binding</keyword>
<evidence type="ECO:0000256" key="7">
    <source>
        <dbReference type="ARBA" id="ARBA00022840"/>
    </source>
</evidence>
<keyword evidence="8" id="KW-0902">Two-component regulatory system</keyword>
<dbReference type="SUPFAM" id="SSF55781">
    <property type="entry name" value="GAF domain-like"/>
    <property type="match status" value="1"/>
</dbReference>
<dbReference type="PANTHER" id="PTHR43065:SF10">
    <property type="entry name" value="PEROXIDE STRESS-ACTIVATED HISTIDINE KINASE MAK3"/>
    <property type="match status" value="1"/>
</dbReference>
<dbReference type="STRING" id="1817867.A3F83_07675"/>
<sequence>MATLTRNKEALLRLVLHTSSQAFLLLDEQGMIQGASRPLCDLLNIDWPELVGNPFSIIALPELNPVQLSPPPAGKIELLIVDQAGEKIQSDWNVIPWSEKPESGEEKMYTAYLQNWQGKPGSGRDSYLDQTVREHLYESLPIGMLVTDRNGQIVLYNSTQEKITGIERTAVLGRVLFKDYASQASKEILETFEKALHKGVEGSEHEFDYTDRFGVRRRFKSHISSLIGPDGRIHGVVQTLEDVSRPRLLEQEINRTMDFLKRLLDTTPNALFTADMDGKITFYNRSAEQMLGLESIADGDILIGDLYLGGKREAEQLMHYLDECNGIVENYETYFTDISGKEVPVSLTLSLLFGEEGQPAGTICIARNLSWEKKLESDIRRNEHYLATFIQNSPDAVITLDERGLVNTWNQGALKMFGYSSEEMAGQPLDRLMPANSPSPDMWKAGRVEFASDGSIKHYVTDLLNRHGERLVLEATSTVLAEQGDNASNISGKLIIFRDITLRARLEQILQENIDDLSTVNEIMEALLSSKDLNEILGSILIGVTAGQGLGFNRAFLLLVDHKKNALVGRLAIGPSNPEEAGVIWSDVHKKYRSLHEIFEGYKSSGLDHDNIHVNQIVNNIHISLKDTGNPLVRSLKDKKSLNIINGIAMGTFPQDLASLLGTDTLAIVPIVCEHRSVGLLLADNLINHRPIDEEAVRKLHVFANLASHTIERSRLYISLEEKIEELNEAYRDLKESRDKLVQAEKLSALGHLATQVAHEIRNPLVSIGGFARSLYKDLKPKDPKREKARIILEAVDRLERYLKDTLTFMRSNQPVFHPVHPGELVQETFKMLDLELEASNIEIENRIMDNSPMIEVDPDQIRQVLLNIFRNALEAMPKGGKLIVSSSLSADYYTISIADTGIGIEKKNLEKLFTAFFTTKSSGSGLGLAISSRIIKSHGGTIGLSSKKGEGTVFHVTLPVKQAVNREVNHEETADRR</sequence>
<dbReference type="Gene3D" id="3.30.450.40">
    <property type="match status" value="1"/>
</dbReference>
<evidence type="ECO:0000259" key="11">
    <source>
        <dbReference type="PROSITE" id="PS50112"/>
    </source>
</evidence>
<dbReference type="Pfam" id="PF00989">
    <property type="entry name" value="PAS"/>
    <property type="match status" value="2"/>
</dbReference>
<dbReference type="Pfam" id="PF02518">
    <property type="entry name" value="HATPase_c"/>
    <property type="match status" value="1"/>
</dbReference>
<evidence type="ECO:0000256" key="3">
    <source>
        <dbReference type="ARBA" id="ARBA00022553"/>
    </source>
</evidence>
<evidence type="ECO:0000259" key="10">
    <source>
        <dbReference type="PROSITE" id="PS50109"/>
    </source>
</evidence>
<keyword evidence="6" id="KW-0418">Kinase</keyword>
<dbReference type="SMART" id="SM00091">
    <property type="entry name" value="PAS"/>
    <property type="match status" value="4"/>
</dbReference>
<dbReference type="SMART" id="SM00388">
    <property type="entry name" value="HisKA"/>
    <property type="match status" value="1"/>
</dbReference>
<evidence type="ECO:0000256" key="5">
    <source>
        <dbReference type="ARBA" id="ARBA00022741"/>
    </source>
</evidence>
<dbReference type="GO" id="GO:0006355">
    <property type="term" value="P:regulation of DNA-templated transcription"/>
    <property type="evidence" value="ECO:0007669"/>
    <property type="project" value="InterPro"/>
</dbReference>
<dbReference type="SUPFAM" id="SSF55785">
    <property type="entry name" value="PYP-like sensor domain (PAS domain)"/>
    <property type="match status" value="4"/>
</dbReference>
<dbReference type="SMART" id="SM00065">
    <property type="entry name" value="GAF"/>
    <property type="match status" value="1"/>
</dbReference>
<dbReference type="InterPro" id="IPR003661">
    <property type="entry name" value="HisK_dim/P_dom"/>
</dbReference>
<keyword evidence="3" id="KW-0597">Phosphoprotein</keyword>
<accession>A0A1F5Z2I4</accession>
<dbReference type="PANTHER" id="PTHR43065">
    <property type="entry name" value="SENSOR HISTIDINE KINASE"/>
    <property type="match status" value="1"/>
</dbReference>
<dbReference type="SMART" id="SM00387">
    <property type="entry name" value="HATPase_c"/>
    <property type="match status" value="1"/>
</dbReference>
<evidence type="ECO:0000256" key="6">
    <source>
        <dbReference type="ARBA" id="ARBA00022777"/>
    </source>
</evidence>
<keyword evidence="4" id="KW-0808">Transferase</keyword>
<evidence type="ECO:0000256" key="1">
    <source>
        <dbReference type="ARBA" id="ARBA00000085"/>
    </source>
</evidence>
<dbReference type="InterPro" id="IPR000700">
    <property type="entry name" value="PAS-assoc_C"/>
</dbReference>
<proteinExistence type="predicted"/>
<dbReference type="InterPro" id="IPR003018">
    <property type="entry name" value="GAF"/>
</dbReference>